<feature type="chain" id="PRO_5022135528" evidence="4">
    <location>
        <begin position="34"/>
        <end position="987"/>
    </location>
</feature>
<dbReference type="InterPro" id="IPR011990">
    <property type="entry name" value="TPR-like_helical_dom_sf"/>
</dbReference>
<dbReference type="InterPro" id="IPR006311">
    <property type="entry name" value="TAT_signal"/>
</dbReference>
<gene>
    <name evidence="5" type="ORF">Pla133_24860</name>
</gene>
<organism evidence="5 6">
    <name type="scientific">Engelhardtia mirabilis</name>
    <dbReference type="NCBI Taxonomy" id="2528011"/>
    <lineage>
        <taxon>Bacteria</taxon>
        <taxon>Pseudomonadati</taxon>
        <taxon>Planctomycetota</taxon>
        <taxon>Planctomycetia</taxon>
        <taxon>Planctomycetia incertae sedis</taxon>
        <taxon>Engelhardtia</taxon>
    </lineage>
</organism>
<feature type="signal peptide" evidence="4">
    <location>
        <begin position="1"/>
        <end position="33"/>
    </location>
</feature>
<dbReference type="AlphaFoldDB" id="A0A518BKE1"/>
<name>A0A518BKE1_9BACT</name>
<sequence length="987" mass="109884" precursor="true">MTRPVQRRRLRGLATLGLLLLGSGLCAPLAAGAQDEDLELEALLREVRVEADRLRLRGDWSAAGRELDELLGEEPSDWRSRVYLGRLDLDRGQHDAALDELERALKDAAGAPPADPDLLLLFETQLEALAELGRGSEVEAVLMEAGERGFSAEEPRLAEPAARGLLEIGKRTRAVELRRSAARAEVDDWRSLLARGQCQRALGDLTGASESVVAAAAACGTTPEAPVLAELADIYFEADGEGQRGSGSRPAGELFLEALQRNPKCESALLGLHAMGRVNWRRQNRGAMEYIEDLLRDRPTSVEGLLAVTRYQLDLGQLPAVRARLARLDQIAPGRRDVGTLHAALAWVEHHRDDCRKILARLAQVDPDDSEPEREVGRHLLELYRFSEGLDFLRSAVERDTGDHQAWTQLGRALANTGDVRGGLEALDRAKTEAKGRHDVWRENTRVVLGRIVDEFEEVEAGLLTFAWPPTGSDVLAEYWVPFYSEARKDLALRYGYSSGKVRIEVFDRHGDFSVRSTGFQGFPALGVCFGPVVTAVSPLSEMRGSFSWARTSYHEFTHVVHLGLSNNRCPRWITEGLATWEETRVNPSWDRNLRRDLLDSHASGTIFPLRELNAAFRGPRIIFGYYQGGLLCRMLIDEFGFPSMIRLLEAFDRGEDLDGAMDSVFGLTPEQIDERFDAFVRQEIAGLSIEPRWDPDQVRRLRFGLDPEPPQDPARLERWKDDWATVAWSAYQQDSQVDAQEALRRAESAGEPPLRALALRGQMAFAAKDVRRAVELWDQFLGAGGDDFFVRVALADLAWNDGDSDTAKGHLLAAEAAYPGFPDPSLSAELGLARLYEGLDDEDSAMAARERWLGWNGGEAELRLVVAAWHARAGRFTEAERLLREANEVDPFRRRMHVDWAAALLELGRFDDVLREVRVARMVSPELDADGPAEWGDAEFAELFGLEAQALRGLGRDEEARERAQDGLDLDAQEPRSRDVLDRPGG</sequence>
<evidence type="ECO:0000256" key="4">
    <source>
        <dbReference type="SAM" id="SignalP"/>
    </source>
</evidence>
<keyword evidence="6" id="KW-1185">Reference proteome</keyword>
<dbReference type="Pfam" id="PF13432">
    <property type="entry name" value="TPR_16"/>
    <property type="match status" value="2"/>
</dbReference>
<evidence type="ECO:0000256" key="1">
    <source>
        <dbReference type="ARBA" id="ARBA00022737"/>
    </source>
</evidence>
<evidence type="ECO:0000256" key="3">
    <source>
        <dbReference type="SAM" id="MobiDB-lite"/>
    </source>
</evidence>
<keyword evidence="1" id="KW-0677">Repeat</keyword>
<evidence type="ECO:0000313" key="5">
    <source>
        <dbReference type="EMBL" id="QDU67403.1"/>
    </source>
</evidence>
<dbReference type="PANTHER" id="PTHR45586:SF1">
    <property type="entry name" value="LIPOPOLYSACCHARIDE ASSEMBLY PROTEIN B"/>
    <property type="match status" value="1"/>
</dbReference>
<dbReference type="PROSITE" id="PS51318">
    <property type="entry name" value="TAT"/>
    <property type="match status" value="1"/>
</dbReference>
<feature type="compositionally biased region" description="Basic and acidic residues" evidence="3">
    <location>
        <begin position="956"/>
        <end position="967"/>
    </location>
</feature>
<dbReference type="Gene3D" id="1.25.40.10">
    <property type="entry name" value="Tetratricopeptide repeat domain"/>
    <property type="match status" value="3"/>
</dbReference>
<dbReference type="SUPFAM" id="SSF48452">
    <property type="entry name" value="TPR-like"/>
    <property type="match status" value="2"/>
</dbReference>
<dbReference type="InterPro" id="IPR051012">
    <property type="entry name" value="CellSynth/LPSAsmb/PSIAsmb"/>
</dbReference>
<protein>
    <submittedName>
        <fullName evidence="5">Tetratricopeptide repeat protein</fullName>
    </submittedName>
</protein>
<dbReference type="RefSeq" id="WP_145065536.1">
    <property type="nucleotide sequence ID" value="NZ_CP036287.1"/>
</dbReference>
<dbReference type="Proteomes" id="UP000316921">
    <property type="component" value="Chromosome"/>
</dbReference>
<feature type="region of interest" description="Disordered" evidence="3">
    <location>
        <begin position="956"/>
        <end position="987"/>
    </location>
</feature>
<reference evidence="5 6" key="1">
    <citation type="submission" date="2019-02" db="EMBL/GenBank/DDBJ databases">
        <title>Deep-cultivation of Planctomycetes and their phenomic and genomic characterization uncovers novel biology.</title>
        <authorList>
            <person name="Wiegand S."/>
            <person name="Jogler M."/>
            <person name="Boedeker C."/>
            <person name="Pinto D."/>
            <person name="Vollmers J."/>
            <person name="Rivas-Marin E."/>
            <person name="Kohn T."/>
            <person name="Peeters S.H."/>
            <person name="Heuer A."/>
            <person name="Rast P."/>
            <person name="Oberbeckmann S."/>
            <person name="Bunk B."/>
            <person name="Jeske O."/>
            <person name="Meyerdierks A."/>
            <person name="Storesund J.E."/>
            <person name="Kallscheuer N."/>
            <person name="Luecker S."/>
            <person name="Lage O.M."/>
            <person name="Pohl T."/>
            <person name="Merkel B.J."/>
            <person name="Hornburger P."/>
            <person name="Mueller R.-W."/>
            <person name="Bruemmer F."/>
            <person name="Labrenz M."/>
            <person name="Spormann A.M."/>
            <person name="Op den Camp H."/>
            <person name="Overmann J."/>
            <person name="Amann R."/>
            <person name="Jetten M.S.M."/>
            <person name="Mascher T."/>
            <person name="Medema M.H."/>
            <person name="Devos D.P."/>
            <person name="Kaster A.-K."/>
            <person name="Ovreas L."/>
            <person name="Rohde M."/>
            <person name="Galperin M.Y."/>
            <person name="Jogler C."/>
        </authorList>
    </citation>
    <scope>NUCLEOTIDE SEQUENCE [LARGE SCALE GENOMIC DNA]</scope>
    <source>
        <strain evidence="5 6">Pla133</strain>
    </source>
</reference>
<accession>A0A518BKE1</accession>
<keyword evidence="4" id="KW-0732">Signal</keyword>
<evidence type="ECO:0000256" key="2">
    <source>
        <dbReference type="ARBA" id="ARBA00022803"/>
    </source>
</evidence>
<keyword evidence="2" id="KW-0802">TPR repeat</keyword>
<dbReference type="PANTHER" id="PTHR45586">
    <property type="entry name" value="TPR REPEAT-CONTAINING PROTEIN PA4667"/>
    <property type="match status" value="1"/>
</dbReference>
<dbReference type="EMBL" id="CP036287">
    <property type="protein sequence ID" value="QDU67403.1"/>
    <property type="molecule type" value="Genomic_DNA"/>
</dbReference>
<dbReference type="KEGG" id="pbap:Pla133_24860"/>
<proteinExistence type="predicted"/>
<feature type="compositionally biased region" description="Basic and acidic residues" evidence="3">
    <location>
        <begin position="974"/>
        <end position="987"/>
    </location>
</feature>
<evidence type="ECO:0000313" key="6">
    <source>
        <dbReference type="Proteomes" id="UP000316921"/>
    </source>
</evidence>